<dbReference type="Proteomes" id="UP000287651">
    <property type="component" value="Unassembled WGS sequence"/>
</dbReference>
<proteinExistence type="predicted"/>
<comment type="caution">
    <text evidence="2">The sequence shown here is derived from an EMBL/GenBank/DDBJ whole genome shotgun (WGS) entry which is preliminary data.</text>
</comment>
<evidence type="ECO:0000259" key="1">
    <source>
        <dbReference type="Pfam" id="PF00690"/>
    </source>
</evidence>
<organism evidence="2 3">
    <name type="scientific">Ensete ventricosum</name>
    <name type="common">Abyssinian banana</name>
    <name type="synonym">Musa ensete</name>
    <dbReference type="NCBI Taxonomy" id="4639"/>
    <lineage>
        <taxon>Eukaryota</taxon>
        <taxon>Viridiplantae</taxon>
        <taxon>Streptophyta</taxon>
        <taxon>Embryophyta</taxon>
        <taxon>Tracheophyta</taxon>
        <taxon>Spermatophyta</taxon>
        <taxon>Magnoliopsida</taxon>
        <taxon>Liliopsida</taxon>
        <taxon>Zingiberales</taxon>
        <taxon>Musaceae</taxon>
        <taxon>Ensete</taxon>
    </lineage>
</organism>
<gene>
    <name evidence="2" type="ORF">B296_00058628</name>
</gene>
<reference evidence="2 3" key="1">
    <citation type="journal article" date="2014" name="Agronomy (Basel)">
        <title>A Draft Genome Sequence for Ensete ventricosum, the Drought-Tolerant Tree Against Hunger.</title>
        <authorList>
            <person name="Harrison J."/>
            <person name="Moore K.A."/>
            <person name="Paszkiewicz K."/>
            <person name="Jones T."/>
            <person name="Grant M."/>
            <person name="Ambacheew D."/>
            <person name="Muzemil S."/>
            <person name="Studholme D.J."/>
        </authorList>
    </citation>
    <scope>NUCLEOTIDE SEQUENCE [LARGE SCALE GENOMIC DNA]</scope>
</reference>
<dbReference type="SUPFAM" id="SSF81665">
    <property type="entry name" value="Calcium ATPase, transmembrane domain M"/>
    <property type="match status" value="1"/>
</dbReference>
<evidence type="ECO:0000313" key="2">
    <source>
        <dbReference type="EMBL" id="RRT33829.1"/>
    </source>
</evidence>
<dbReference type="InterPro" id="IPR004014">
    <property type="entry name" value="ATPase_P-typ_cation-transptr_N"/>
</dbReference>
<sequence length="231" mass="25891">MPRPKTDLVVSDCPSRCGCMPRPRMHGETRWFSLLRRWINGRPATSLSFPQHTGHVVAGLSGVPRNPPSHLLPLPFFLPPLSASVLPSSLTGSEGLKRAKSVCFVRRFERAIEKKRTRWRGMAGTGPSPWSRSRMRPSTWLEPYQISCCFIESCSGRGSHPSCVDYFSLSSLQERIPVEEVFGQLKCTREGLTDAEGEQRLQIFGPNKLEEKQVRPLTSDFSTIGGHRSVI</sequence>
<accession>A0A426X2Y4</accession>
<dbReference type="Pfam" id="PF00690">
    <property type="entry name" value="Cation_ATPase_N"/>
    <property type="match status" value="1"/>
</dbReference>
<dbReference type="InterPro" id="IPR023298">
    <property type="entry name" value="ATPase_P-typ_TM_dom_sf"/>
</dbReference>
<dbReference type="EMBL" id="AMZH03028164">
    <property type="protein sequence ID" value="RRT33829.1"/>
    <property type="molecule type" value="Genomic_DNA"/>
</dbReference>
<feature type="domain" description="Cation-transporting P-type ATPase N-terminal" evidence="1">
    <location>
        <begin position="175"/>
        <end position="217"/>
    </location>
</feature>
<dbReference type="AlphaFoldDB" id="A0A426X2Y4"/>
<name>A0A426X2Y4_ENSVE</name>
<evidence type="ECO:0000313" key="3">
    <source>
        <dbReference type="Proteomes" id="UP000287651"/>
    </source>
</evidence>
<protein>
    <recommendedName>
        <fullName evidence="1">Cation-transporting P-type ATPase N-terminal domain-containing protein</fullName>
    </recommendedName>
</protein>